<dbReference type="KEGG" id="ttt:THITE_2125607"/>
<organism evidence="1 2">
    <name type="scientific">Thermothielavioides terrestris (strain ATCC 38088 / NRRL 8126)</name>
    <name type="common">Thielavia terrestris</name>
    <dbReference type="NCBI Taxonomy" id="578455"/>
    <lineage>
        <taxon>Eukaryota</taxon>
        <taxon>Fungi</taxon>
        <taxon>Dikarya</taxon>
        <taxon>Ascomycota</taxon>
        <taxon>Pezizomycotina</taxon>
        <taxon>Sordariomycetes</taxon>
        <taxon>Sordariomycetidae</taxon>
        <taxon>Sordariales</taxon>
        <taxon>Chaetomiaceae</taxon>
        <taxon>Thermothielavioides</taxon>
        <taxon>Thermothielavioides terrestris</taxon>
    </lineage>
</organism>
<dbReference type="EMBL" id="CP003009">
    <property type="protein sequence ID" value="AEO63033.1"/>
    <property type="molecule type" value="Genomic_DNA"/>
</dbReference>
<keyword evidence="2" id="KW-1185">Reference proteome</keyword>
<accession>G2QW58</accession>
<dbReference type="RefSeq" id="XP_003649369.1">
    <property type="nucleotide sequence ID" value="XM_003649321.1"/>
</dbReference>
<sequence>MRPKFVLGFVLGPYAFLLGHSAIMSVSLGLASLATVDRAWLRWFPDVTSAVLTASSYPGFPASQWPTSTNYTNYPQHRPSQPRMEMPVARTTFAFGSRREAEIRPAILPGALPPRELVPERLAVVVTI</sequence>
<dbReference type="HOGENOM" id="CLU_1961111_0_0_1"/>
<dbReference type="GeneID" id="11517009"/>
<evidence type="ECO:0000313" key="1">
    <source>
        <dbReference type="EMBL" id="AEO63033.1"/>
    </source>
</evidence>
<dbReference type="Proteomes" id="UP000008181">
    <property type="component" value="Chromosome 1"/>
</dbReference>
<name>G2QW58_THETT</name>
<proteinExistence type="predicted"/>
<gene>
    <name evidence="1" type="ORF">THITE_2125607</name>
</gene>
<evidence type="ECO:0000313" key="2">
    <source>
        <dbReference type="Proteomes" id="UP000008181"/>
    </source>
</evidence>
<protein>
    <submittedName>
        <fullName evidence="1">Uncharacterized protein</fullName>
    </submittedName>
</protein>
<dbReference type="AlphaFoldDB" id="G2QW58"/>
<reference evidence="1 2" key="1">
    <citation type="journal article" date="2011" name="Nat. Biotechnol.">
        <title>Comparative genomic analysis of the thermophilic biomass-degrading fungi Myceliophthora thermophila and Thielavia terrestris.</title>
        <authorList>
            <person name="Berka R.M."/>
            <person name="Grigoriev I.V."/>
            <person name="Otillar R."/>
            <person name="Salamov A."/>
            <person name="Grimwood J."/>
            <person name="Reid I."/>
            <person name="Ishmael N."/>
            <person name="John T."/>
            <person name="Darmond C."/>
            <person name="Moisan M.-C."/>
            <person name="Henrissat B."/>
            <person name="Coutinho P.M."/>
            <person name="Lombard V."/>
            <person name="Natvig D.O."/>
            <person name="Lindquist E."/>
            <person name="Schmutz J."/>
            <person name="Lucas S."/>
            <person name="Harris P."/>
            <person name="Powlowski J."/>
            <person name="Bellemare A."/>
            <person name="Taylor D."/>
            <person name="Butler G."/>
            <person name="de Vries R.P."/>
            <person name="Allijn I.E."/>
            <person name="van den Brink J."/>
            <person name="Ushinsky S."/>
            <person name="Storms R."/>
            <person name="Powell A.J."/>
            <person name="Paulsen I.T."/>
            <person name="Elbourne L.D.H."/>
            <person name="Baker S.E."/>
            <person name="Magnuson J."/>
            <person name="LaBoissiere S."/>
            <person name="Clutterbuck A.J."/>
            <person name="Martinez D."/>
            <person name="Wogulis M."/>
            <person name="de Leon A.L."/>
            <person name="Rey M.W."/>
            <person name="Tsang A."/>
        </authorList>
    </citation>
    <scope>NUCLEOTIDE SEQUENCE [LARGE SCALE GENOMIC DNA]</scope>
    <source>
        <strain evidence="2">ATCC 38088 / NRRL 8126</strain>
    </source>
</reference>